<dbReference type="InterPro" id="IPR036390">
    <property type="entry name" value="WH_DNA-bd_sf"/>
</dbReference>
<sequence>MTICDPNRRSLCPIDFTLTMLGDKWSLLLVRDLAFFGSKSYSDFLKSEEGISTNILADRLKSLQANDIITKSTDTDNKRKSVYQLSTKGIEIVPILIEMIRWAGKYDPQTAAPKEFLERLDTDTNEVIQEIKQSILSQKIPNI</sequence>
<dbReference type="PROSITE" id="PS51118">
    <property type="entry name" value="HTH_HXLR"/>
    <property type="match status" value="1"/>
</dbReference>
<reference evidence="5" key="1">
    <citation type="submission" date="2018-06" db="EMBL/GenBank/DDBJ databases">
        <authorList>
            <person name="Zhirakovskaya E."/>
        </authorList>
    </citation>
    <scope>NUCLEOTIDE SEQUENCE</scope>
</reference>
<accession>A0A3B0YGQ6</accession>
<keyword evidence="3" id="KW-0804">Transcription</keyword>
<name>A0A3B0YGQ6_9ZZZZ</name>
<organism evidence="5">
    <name type="scientific">hydrothermal vent metagenome</name>
    <dbReference type="NCBI Taxonomy" id="652676"/>
    <lineage>
        <taxon>unclassified sequences</taxon>
        <taxon>metagenomes</taxon>
        <taxon>ecological metagenomes</taxon>
    </lineage>
</organism>
<dbReference type="GO" id="GO:0003677">
    <property type="term" value="F:DNA binding"/>
    <property type="evidence" value="ECO:0007669"/>
    <property type="project" value="UniProtKB-KW"/>
</dbReference>
<evidence type="ECO:0000259" key="4">
    <source>
        <dbReference type="PROSITE" id="PS51118"/>
    </source>
</evidence>
<evidence type="ECO:0000256" key="2">
    <source>
        <dbReference type="ARBA" id="ARBA00023125"/>
    </source>
</evidence>
<dbReference type="EMBL" id="UOFL01000043">
    <property type="protein sequence ID" value="VAW73349.1"/>
    <property type="molecule type" value="Genomic_DNA"/>
</dbReference>
<dbReference type="PANTHER" id="PTHR33204">
    <property type="entry name" value="TRANSCRIPTIONAL REGULATOR, MARR FAMILY"/>
    <property type="match status" value="1"/>
</dbReference>
<proteinExistence type="predicted"/>
<dbReference type="AlphaFoldDB" id="A0A3B0YGQ6"/>
<gene>
    <name evidence="5" type="ORF">MNBD_GAMMA12-3330</name>
</gene>
<feature type="domain" description="HTH hxlR-type" evidence="4">
    <location>
        <begin position="12"/>
        <end position="111"/>
    </location>
</feature>
<keyword evidence="1" id="KW-0805">Transcription regulation</keyword>
<evidence type="ECO:0000313" key="5">
    <source>
        <dbReference type="EMBL" id="VAW73349.1"/>
    </source>
</evidence>
<dbReference type="InterPro" id="IPR002577">
    <property type="entry name" value="HTH_HxlR"/>
</dbReference>
<dbReference type="Gene3D" id="1.10.10.10">
    <property type="entry name" value="Winged helix-like DNA-binding domain superfamily/Winged helix DNA-binding domain"/>
    <property type="match status" value="1"/>
</dbReference>
<evidence type="ECO:0000256" key="1">
    <source>
        <dbReference type="ARBA" id="ARBA00023015"/>
    </source>
</evidence>
<protein>
    <submittedName>
        <fullName evidence="5">Transcriptional regulator, HxlR family</fullName>
    </submittedName>
</protein>
<keyword evidence="2" id="KW-0238">DNA-binding</keyword>
<dbReference type="SUPFAM" id="SSF46785">
    <property type="entry name" value="Winged helix' DNA-binding domain"/>
    <property type="match status" value="1"/>
</dbReference>
<dbReference type="PANTHER" id="PTHR33204:SF37">
    <property type="entry name" value="HTH-TYPE TRANSCRIPTIONAL REGULATOR YODB"/>
    <property type="match status" value="1"/>
</dbReference>
<dbReference type="InterPro" id="IPR036388">
    <property type="entry name" value="WH-like_DNA-bd_sf"/>
</dbReference>
<dbReference type="Pfam" id="PF01638">
    <property type="entry name" value="HxlR"/>
    <property type="match status" value="1"/>
</dbReference>
<evidence type="ECO:0000256" key="3">
    <source>
        <dbReference type="ARBA" id="ARBA00023163"/>
    </source>
</evidence>